<evidence type="ECO:0000313" key="1">
    <source>
        <dbReference type="EMBL" id="CAI9153150.1"/>
    </source>
</evidence>
<protein>
    <submittedName>
        <fullName evidence="1">Uncharacterized protein</fullName>
    </submittedName>
</protein>
<evidence type="ECO:0000313" key="2">
    <source>
        <dbReference type="Proteomes" id="UP001176941"/>
    </source>
</evidence>
<proteinExistence type="predicted"/>
<dbReference type="Proteomes" id="UP001176941">
    <property type="component" value="Chromosome 10"/>
</dbReference>
<accession>A0ABN8XUZ3</accession>
<reference evidence="1" key="1">
    <citation type="submission" date="2023-04" db="EMBL/GenBank/DDBJ databases">
        <authorList>
            <consortium name="ELIXIR-Norway"/>
        </authorList>
    </citation>
    <scope>NUCLEOTIDE SEQUENCE [LARGE SCALE GENOMIC DNA]</scope>
</reference>
<name>A0ABN8XUZ3_RANTA</name>
<dbReference type="EMBL" id="OX459946">
    <property type="protein sequence ID" value="CAI9153150.1"/>
    <property type="molecule type" value="Genomic_DNA"/>
</dbReference>
<gene>
    <name evidence="1" type="ORF">MRATA1EN1_LOCUS2112</name>
</gene>
<keyword evidence="2" id="KW-1185">Reference proteome</keyword>
<sequence length="109" mass="11885">MSISPPKSVLKPAAAKYLCSSSLSQSHYHLLLRFLQAILTSGPTSTPAPNPRFPTGCSLPVFLLPSVCFHLVLSCRTVEHSEHPPPGHFCAFVPAQRYLGSNTFMSFDL</sequence>
<organism evidence="1 2">
    <name type="scientific">Rangifer tarandus platyrhynchus</name>
    <name type="common">Svalbard reindeer</name>
    <dbReference type="NCBI Taxonomy" id="3082113"/>
    <lineage>
        <taxon>Eukaryota</taxon>
        <taxon>Metazoa</taxon>
        <taxon>Chordata</taxon>
        <taxon>Craniata</taxon>
        <taxon>Vertebrata</taxon>
        <taxon>Euteleostomi</taxon>
        <taxon>Mammalia</taxon>
        <taxon>Eutheria</taxon>
        <taxon>Laurasiatheria</taxon>
        <taxon>Artiodactyla</taxon>
        <taxon>Ruminantia</taxon>
        <taxon>Pecora</taxon>
        <taxon>Cervidae</taxon>
        <taxon>Odocoileinae</taxon>
        <taxon>Rangifer</taxon>
    </lineage>
</organism>